<evidence type="ECO:0000256" key="5">
    <source>
        <dbReference type="ARBA" id="ARBA00022737"/>
    </source>
</evidence>
<dbReference type="RefSeq" id="XP_002670309.1">
    <property type="nucleotide sequence ID" value="XM_002670263.1"/>
</dbReference>
<dbReference type="Pfam" id="PF00153">
    <property type="entry name" value="Mito_carr"/>
    <property type="match status" value="3"/>
</dbReference>
<evidence type="ECO:0000313" key="13">
    <source>
        <dbReference type="Proteomes" id="UP000006671"/>
    </source>
</evidence>
<evidence type="ECO:0000256" key="10">
    <source>
        <dbReference type="PROSITE-ProRule" id="PRU00282"/>
    </source>
</evidence>
<sequence>MNIEEKYSSSSASSVIVHDNPRVILSRLEMIDDNNNNLNSLNNTKIPSSAPSVLSAINIHNNNNHDQPIQSSSSSSISNFLIEKYHSSFGKPAPLTQQIIASTFGSCLTAVFTCPLDVIKSRLQTQSNSHQLHTKHHHLPQSTFRGLLSIVKHEGIATLWRGLRPTLLMTIPNNGIYYSLYEKFKVQFKDYGHTFTPLISGCVARIIAVTVTNPIEYFKTASQVSKTKIYLRDLRWDQLLRGYSATLLRDVPFSSLYWMFYENLKYNLLIATNKDCKARLSSGDDVKCSNLILISFLSGAIGGVFATTLTHPFDVIKTNAQNVNSNHVGVFDISRSIYKSQGMKGFSRGLMPRCLKVAPSCAIMISTYELIKHMFNS</sequence>
<keyword evidence="5" id="KW-0677">Repeat</keyword>
<dbReference type="Gene3D" id="1.50.40.10">
    <property type="entry name" value="Mitochondrial carrier domain"/>
    <property type="match status" value="2"/>
</dbReference>
<proteinExistence type="inferred from homology"/>
<keyword evidence="9 10" id="KW-0472">Membrane</keyword>
<dbReference type="STRING" id="5762.D2W070"/>
<dbReference type="InterPro" id="IPR018108">
    <property type="entry name" value="MCP_transmembrane"/>
</dbReference>
<dbReference type="SUPFAM" id="SSF103506">
    <property type="entry name" value="Mitochondrial carrier"/>
    <property type="match status" value="1"/>
</dbReference>
<evidence type="ECO:0000256" key="8">
    <source>
        <dbReference type="ARBA" id="ARBA00023128"/>
    </source>
</evidence>
<dbReference type="PANTHER" id="PTHR45760">
    <property type="entry name" value="FI19922P1-RELATED"/>
    <property type="match status" value="1"/>
</dbReference>
<dbReference type="InterPro" id="IPR045315">
    <property type="entry name" value="Mtm1-like"/>
</dbReference>
<dbReference type="PROSITE" id="PS50920">
    <property type="entry name" value="SOLCAR"/>
    <property type="match status" value="3"/>
</dbReference>
<dbReference type="PANTHER" id="PTHR45760:SF2">
    <property type="entry name" value="FI19922P1-RELATED"/>
    <property type="match status" value="1"/>
</dbReference>
<comment type="subcellular location">
    <subcellularLocation>
        <location evidence="1">Mitochondrion inner membrane</location>
        <topology evidence="1">Multi-pass membrane protein</topology>
    </subcellularLocation>
</comment>
<dbReference type="InterPro" id="IPR023395">
    <property type="entry name" value="MCP_dom_sf"/>
</dbReference>
<dbReference type="Proteomes" id="UP000006671">
    <property type="component" value="Unassembled WGS sequence"/>
</dbReference>
<feature type="repeat" description="Solcar" evidence="10">
    <location>
        <begin position="290"/>
        <end position="374"/>
    </location>
</feature>
<dbReference type="GO" id="GO:1990542">
    <property type="term" value="P:mitochondrial transmembrane transport"/>
    <property type="evidence" value="ECO:0007669"/>
    <property type="project" value="InterPro"/>
</dbReference>
<comment type="similarity">
    <text evidence="2 11">Belongs to the mitochondrial carrier (TC 2.A.29) family.</text>
</comment>
<keyword evidence="13" id="KW-1185">Reference proteome</keyword>
<dbReference type="eggNOG" id="KOG0761">
    <property type="taxonomic scope" value="Eukaryota"/>
</dbReference>
<dbReference type="OrthoDB" id="1747031at2759"/>
<dbReference type="FunCoup" id="D2W070">
    <property type="interactions" value="285"/>
</dbReference>
<keyword evidence="3 11" id="KW-0813">Transport</keyword>
<keyword evidence="7" id="KW-1133">Transmembrane helix</keyword>
<accession>D2W070</accession>
<keyword evidence="8" id="KW-0496">Mitochondrion</keyword>
<keyword evidence="4 10" id="KW-0812">Transmembrane</keyword>
<feature type="repeat" description="Solcar" evidence="10">
    <location>
        <begin position="192"/>
        <end position="267"/>
    </location>
</feature>
<dbReference type="InParanoid" id="D2W070"/>
<dbReference type="KEGG" id="ngr:NAEGRDRAFT_74753"/>
<dbReference type="VEuPathDB" id="AmoebaDB:NAEGRDRAFT_74753"/>
<dbReference type="GeneID" id="8857424"/>
<evidence type="ECO:0000256" key="1">
    <source>
        <dbReference type="ARBA" id="ARBA00004448"/>
    </source>
</evidence>
<evidence type="ECO:0000256" key="11">
    <source>
        <dbReference type="RuleBase" id="RU000488"/>
    </source>
</evidence>
<evidence type="ECO:0000256" key="7">
    <source>
        <dbReference type="ARBA" id="ARBA00022989"/>
    </source>
</evidence>
<name>D2W070_NAEGR</name>
<reference evidence="12 13" key="1">
    <citation type="journal article" date="2010" name="Cell">
        <title>The genome of Naegleria gruberi illuminates early eukaryotic versatility.</title>
        <authorList>
            <person name="Fritz-Laylin L.K."/>
            <person name="Prochnik S.E."/>
            <person name="Ginger M.L."/>
            <person name="Dacks J.B."/>
            <person name="Carpenter M.L."/>
            <person name="Field M.C."/>
            <person name="Kuo A."/>
            <person name="Paredez A."/>
            <person name="Chapman J."/>
            <person name="Pham J."/>
            <person name="Shu S."/>
            <person name="Neupane R."/>
            <person name="Cipriano M."/>
            <person name="Mancuso J."/>
            <person name="Tu H."/>
            <person name="Salamov A."/>
            <person name="Lindquist E."/>
            <person name="Shapiro H."/>
            <person name="Lucas S."/>
            <person name="Grigoriev I.V."/>
            <person name="Cande W.Z."/>
            <person name="Fulton C."/>
            <person name="Rokhsar D.S."/>
            <person name="Dawson S.C."/>
        </authorList>
    </citation>
    <scope>NUCLEOTIDE SEQUENCE [LARGE SCALE GENOMIC DNA]</scope>
    <source>
        <strain evidence="12 13">NEG-M</strain>
    </source>
</reference>
<keyword evidence="6" id="KW-0999">Mitochondrion inner membrane</keyword>
<dbReference type="EMBL" id="GG738917">
    <property type="protein sequence ID" value="EFC37565.1"/>
    <property type="molecule type" value="Genomic_DNA"/>
</dbReference>
<organism evidence="13">
    <name type="scientific">Naegleria gruberi</name>
    <name type="common">Amoeba</name>
    <dbReference type="NCBI Taxonomy" id="5762"/>
    <lineage>
        <taxon>Eukaryota</taxon>
        <taxon>Discoba</taxon>
        <taxon>Heterolobosea</taxon>
        <taxon>Tetramitia</taxon>
        <taxon>Eutetramitia</taxon>
        <taxon>Vahlkampfiidae</taxon>
        <taxon>Naegleria</taxon>
    </lineage>
</organism>
<gene>
    <name evidence="12" type="ORF">NAEGRDRAFT_74753</name>
</gene>
<evidence type="ECO:0000256" key="3">
    <source>
        <dbReference type="ARBA" id="ARBA00022448"/>
    </source>
</evidence>
<evidence type="ECO:0000256" key="6">
    <source>
        <dbReference type="ARBA" id="ARBA00022792"/>
    </source>
</evidence>
<dbReference type="OMA" id="YWWGYES"/>
<evidence type="ECO:0000256" key="9">
    <source>
        <dbReference type="ARBA" id="ARBA00023136"/>
    </source>
</evidence>
<evidence type="ECO:0000256" key="4">
    <source>
        <dbReference type="ARBA" id="ARBA00022692"/>
    </source>
</evidence>
<evidence type="ECO:0000313" key="12">
    <source>
        <dbReference type="EMBL" id="EFC37565.1"/>
    </source>
</evidence>
<feature type="repeat" description="Solcar" evidence="10">
    <location>
        <begin position="93"/>
        <end position="187"/>
    </location>
</feature>
<evidence type="ECO:0000256" key="2">
    <source>
        <dbReference type="ARBA" id="ARBA00006375"/>
    </source>
</evidence>
<protein>
    <submittedName>
        <fullName evidence="12">Predicted protein</fullName>
    </submittedName>
</protein>
<dbReference type="AlphaFoldDB" id="D2W070"/>
<dbReference type="GO" id="GO:0005743">
    <property type="term" value="C:mitochondrial inner membrane"/>
    <property type="evidence" value="ECO:0007669"/>
    <property type="project" value="UniProtKB-SubCell"/>
</dbReference>